<reference evidence="2 3" key="1">
    <citation type="journal article" date="2021" name="Syst. Appl. Microbiol.">
        <title>Persephonella atlantica sp. nov.: How to adapt to physico-chemical gradients in high temperature hydrothermal habitats.</title>
        <authorList>
            <person name="Francois D.X."/>
            <person name="Godfroy A."/>
            <person name="Mathien C."/>
            <person name="Aube J."/>
            <person name="Cathalot C."/>
            <person name="Lesongeur F."/>
            <person name="L'Haridon S."/>
            <person name="Philippon X."/>
            <person name="Roussel E.G."/>
        </authorList>
    </citation>
    <scope>NUCLEOTIDE SEQUENCE [LARGE SCALE GENOMIC DNA]</scope>
    <source>
        <strain evidence="2 3">MO1340</strain>
    </source>
</reference>
<gene>
    <name evidence="2" type="ORF">GWK41_01680</name>
</gene>
<proteinExistence type="predicted"/>
<feature type="transmembrane region" description="Helical" evidence="1">
    <location>
        <begin position="305"/>
        <end position="324"/>
    </location>
</feature>
<sequence length="417" mass="49009">MDENTKLRLKLSRIYKYKKVLIQELSDLRKDLSNAVKRMYISESIPESQEFSTVFRDYEYIKLNRFIGEQINQLEKPLSGETEDIFESERENIQAIIDETVSQLSETVKKINSYITGISGDTDTVSVEKFLSTVRMKIISKIEKSITRELKPEIQKLKEKIDYIYRYENYSEIMGFLSSFEREVNLYLSQKGMEKISKIVEKHKKDFISEINIYMKKYIKSKKAQEKIVEEVSQALEEIDINRYSIHYSLPDIRKYFHNFSSSKSKIDIILSNLESPRFITIFLSGLVLFFGGLFAPVSETVKEITVLTGLSLTTYSFIDSAYFNRFYLRKYIKQIREGIKEEINSSLDRLIANIIQSITKTFIKIENITAVIIKRETKTVKGFENYLINLRNNIEKHIINISTIKKEFLYEISEEE</sequence>
<evidence type="ECO:0000313" key="3">
    <source>
        <dbReference type="Proteomes" id="UP000772812"/>
    </source>
</evidence>
<comment type="caution">
    <text evidence="2">The sequence shown here is derived from an EMBL/GenBank/DDBJ whole genome shotgun (WGS) entry which is preliminary data.</text>
</comment>
<evidence type="ECO:0000256" key="1">
    <source>
        <dbReference type="SAM" id="Phobius"/>
    </source>
</evidence>
<accession>A0ABS1GFS4</accession>
<keyword evidence="1" id="KW-0472">Membrane</keyword>
<name>A0ABS1GFS4_9AQUI</name>
<organism evidence="2 3">
    <name type="scientific">Persephonella atlantica</name>
    <dbReference type="NCBI Taxonomy" id="2699429"/>
    <lineage>
        <taxon>Bacteria</taxon>
        <taxon>Pseudomonadati</taxon>
        <taxon>Aquificota</taxon>
        <taxon>Aquificia</taxon>
        <taxon>Aquificales</taxon>
        <taxon>Hydrogenothermaceae</taxon>
        <taxon>Persephonella</taxon>
    </lineage>
</organism>
<keyword evidence="1" id="KW-0812">Transmembrane</keyword>
<evidence type="ECO:0000313" key="2">
    <source>
        <dbReference type="EMBL" id="MBK3331774.1"/>
    </source>
</evidence>
<keyword evidence="1" id="KW-1133">Transmembrane helix</keyword>
<protein>
    <submittedName>
        <fullName evidence="2">Uncharacterized protein</fullName>
    </submittedName>
</protein>
<feature type="transmembrane region" description="Helical" evidence="1">
    <location>
        <begin position="279"/>
        <end position="299"/>
    </location>
</feature>
<dbReference type="EMBL" id="JAACYA010000001">
    <property type="protein sequence ID" value="MBK3331774.1"/>
    <property type="molecule type" value="Genomic_DNA"/>
</dbReference>
<dbReference type="RefSeq" id="WP_200673178.1">
    <property type="nucleotide sequence ID" value="NZ_JAACYA010000001.1"/>
</dbReference>
<keyword evidence="3" id="KW-1185">Reference proteome</keyword>
<dbReference type="Proteomes" id="UP000772812">
    <property type="component" value="Unassembled WGS sequence"/>
</dbReference>